<keyword evidence="7" id="KW-1185">Reference proteome</keyword>
<protein>
    <submittedName>
        <fullName evidence="6">Succinylglutamate desuccinylase / Aspartoacylase family protein</fullName>
    </submittedName>
</protein>
<name>A0A1G7UBJ9_9PSED</name>
<dbReference type="Gene3D" id="3.40.630.10">
    <property type="entry name" value="Zn peptidases"/>
    <property type="match status" value="1"/>
</dbReference>
<evidence type="ECO:0000256" key="3">
    <source>
        <dbReference type="ARBA" id="ARBA00022801"/>
    </source>
</evidence>
<keyword evidence="4" id="KW-0862">Zinc</keyword>
<organism evidence="6 7">
    <name type="scientific">Pseudomonas abietaniphila</name>
    <dbReference type="NCBI Taxonomy" id="89065"/>
    <lineage>
        <taxon>Bacteria</taxon>
        <taxon>Pseudomonadati</taxon>
        <taxon>Pseudomonadota</taxon>
        <taxon>Gammaproteobacteria</taxon>
        <taxon>Pseudomonadales</taxon>
        <taxon>Pseudomonadaceae</taxon>
        <taxon>Pseudomonas</taxon>
    </lineage>
</organism>
<dbReference type="EMBL" id="FNCO01000002">
    <property type="protein sequence ID" value="SDG44952.1"/>
    <property type="molecule type" value="Genomic_DNA"/>
</dbReference>
<evidence type="ECO:0000256" key="2">
    <source>
        <dbReference type="ARBA" id="ARBA00022723"/>
    </source>
</evidence>
<sequence>MKTLEQVRASLKPYPIEVEFPDIRRWKEGTDGVDYVHSFDSGVAGPHVMIMALTHGNEVSGAITVDAFLARELRPRRGRLTLAFGNVEAYHRFDPQNIDATRYLDEDMNRVWLPGKLDGELDSIELRRARQLRPVVDTVDLLLDIHSMHEEAPPVMMCGAQRKGIDFAATLGVPQTVVVDAGHPNGRRLRDYEGFNDPSSARNALLIETGQHFSRRSRQVALDTAARFLVTTGTVSPEDVVEFINTQTPQPQRFLEVTDPVVADSMDFSFVDDFRGLELIEQKGTVIARDGDTDLVTPHDHCVLVQPSLRHLGVGVTVVRLAKILDVAPERLSF</sequence>
<dbReference type="InterPro" id="IPR055438">
    <property type="entry name" value="AstE_AspA_cat"/>
</dbReference>
<evidence type="ECO:0000259" key="5">
    <source>
        <dbReference type="Pfam" id="PF24827"/>
    </source>
</evidence>
<dbReference type="InterPro" id="IPR050178">
    <property type="entry name" value="AspA/AstE_fam"/>
</dbReference>
<evidence type="ECO:0000313" key="6">
    <source>
        <dbReference type="EMBL" id="SDG44952.1"/>
    </source>
</evidence>
<dbReference type="GO" id="GO:0016788">
    <property type="term" value="F:hydrolase activity, acting on ester bonds"/>
    <property type="evidence" value="ECO:0007669"/>
    <property type="project" value="InterPro"/>
</dbReference>
<evidence type="ECO:0000313" key="7">
    <source>
        <dbReference type="Proteomes" id="UP000182894"/>
    </source>
</evidence>
<dbReference type="Pfam" id="PF24827">
    <property type="entry name" value="AstE_AspA_cat"/>
    <property type="match status" value="1"/>
</dbReference>
<keyword evidence="2" id="KW-0479">Metal-binding</keyword>
<gene>
    <name evidence="6" type="ORF">SAMN05216605_102120</name>
</gene>
<accession>A0A1G7UBJ9</accession>
<dbReference type="CDD" id="cd06910">
    <property type="entry name" value="M14_ASTE_ASPA-like"/>
    <property type="match status" value="1"/>
</dbReference>
<dbReference type="GO" id="GO:0046872">
    <property type="term" value="F:metal ion binding"/>
    <property type="evidence" value="ECO:0007669"/>
    <property type="project" value="UniProtKB-KW"/>
</dbReference>
<keyword evidence="3" id="KW-0378">Hydrolase</keyword>
<dbReference type="GO" id="GO:0005829">
    <property type="term" value="C:cytosol"/>
    <property type="evidence" value="ECO:0007669"/>
    <property type="project" value="TreeGrafter"/>
</dbReference>
<dbReference type="RefSeq" id="WP_074750471.1">
    <property type="nucleotide sequence ID" value="NZ_FNCO01000002.1"/>
</dbReference>
<dbReference type="SUPFAM" id="SSF53187">
    <property type="entry name" value="Zn-dependent exopeptidases"/>
    <property type="match status" value="1"/>
</dbReference>
<dbReference type="Proteomes" id="UP000182894">
    <property type="component" value="Unassembled WGS sequence"/>
</dbReference>
<dbReference type="PANTHER" id="PTHR15162">
    <property type="entry name" value="ASPARTOACYLASE"/>
    <property type="match status" value="1"/>
</dbReference>
<dbReference type="PANTHER" id="PTHR15162:SF7">
    <property type="entry name" value="SUCCINYLGLUTAMATE DESUCCINYLASE"/>
    <property type="match status" value="1"/>
</dbReference>
<dbReference type="AlphaFoldDB" id="A0A1G7UBJ9"/>
<comment type="cofactor">
    <cofactor evidence="1">
        <name>Zn(2+)</name>
        <dbReference type="ChEBI" id="CHEBI:29105"/>
    </cofactor>
</comment>
<evidence type="ECO:0000256" key="1">
    <source>
        <dbReference type="ARBA" id="ARBA00001947"/>
    </source>
</evidence>
<proteinExistence type="predicted"/>
<dbReference type="OrthoDB" id="6794856at2"/>
<dbReference type="STRING" id="89065.SAMN05216605_102120"/>
<reference evidence="7" key="1">
    <citation type="submission" date="2016-10" db="EMBL/GenBank/DDBJ databases">
        <authorList>
            <person name="Varghese N."/>
            <person name="Submissions S."/>
        </authorList>
    </citation>
    <scope>NUCLEOTIDE SEQUENCE [LARGE SCALE GENOMIC DNA]</scope>
    <source>
        <strain evidence="7">ATCC 700689</strain>
    </source>
</reference>
<evidence type="ECO:0000256" key="4">
    <source>
        <dbReference type="ARBA" id="ARBA00022833"/>
    </source>
</evidence>
<feature type="domain" description="Succinylglutamate desuccinylase/Aspartoacylase catalytic" evidence="5">
    <location>
        <begin position="44"/>
        <end position="212"/>
    </location>
</feature>